<dbReference type="RefSeq" id="WP_108115959.1">
    <property type="nucleotide sequence ID" value="NZ_QBKT01000008.1"/>
</dbReference>
<name>A0A2T6BV02_9FLAO</name>
<dbReference type="OrthoDB" id="1375493at2"/>
<dbReference type="EMBL" id="QBKT01000008">
    <property type="protein sequence ID" value="PTX59807.1"/>
    <property type="molecule type" value="Genomic_DNA"/>
</dbReference>
<evidence type="ECO:0000313" key="2">
    <source>
        <dbReference type="EMBL" id="PTX59807.1"/>
    </source>
</evidence>
<gene>
    <name evidence="2" type="ORF">C8N46_108120</name>
</gene>
<keyword evidence="3" id="KW-1185">Reference proteome</keyword>
<dbReference type="Proteomes" id="UP000244090">
    <property type="component" value="Unassembled WGS sequence"/>
</dbReference>
<proteinExistence type="predicted"/>
<dbReference type="PROSITE" id="PS51257">
    <property type="entry name" value="PROKAR_LIPOPROTEIN"/>
    <property type="match status" value="1"/>
</dbReference>
<evidence type="ECO:0000313" key="3">
    <source>
        <dbReference type="Proteomes" id="UP000244090"/>
    </source>
</evidence>
<evidence type="ECO:0008006" key="4">
    <source>
        <dbReference type="Google" id="ProtNLM"/>
    </source>
</evidence>
<protein>
    <recommendedName>
        <fullName evidence="4">Lipoprotein</fullName>
    </recommendedName>
</protein>
<sequence length="403" mass="45610">MKQKLANYLKLGILFFGISLLLFGCQSDDQIIVHDEHSHLEKGRIENFSKLNSFVETLNKKPNDEVGSKTTSLETANGFDIINDQDLYIQEKDGVETFSIPIHKHHQKAKTFSNLIVSFSDTEPTQAFILTYHPEDTYIQAVSTNEQTPFLGNISKEIVNYDGSLEYLKIGEAEDCETFTIRYCTFGEETGNVHIGGSNCTEGYYWDESVTICNDDEYSLQDIPYATGGNPVENSTNSGDYSTSGTNSGDTTTQNPLVVPNPPRTFSIVNIDAMSLEMTEWLNQPENIEFKEEMIKFLDEEGHLPNTDLEAYLLVKSESSSTQWQDYSGSFNNIPSLQFSQIRHEVDYSRGYTYTEVKLLNGDTILYGDFARTIDEDGNSFTTEPDERIFYNSKEKQATFHNS</sequence>
<feature type="region of interest" description="Disordered" evidence="1">
    <location>
        <begin position="225"/>
        <end position="261"/>
    </location>
</feature>
<reference evidence="2 3" key="1">
    <citation type="submission" date="2018-04" db="EMBL/GenBank/DDBJ databases">
        <title>Genomic Encyclopedia of Archaeal and Bacterial Type Strains, Phase II (KMG-II): from individual species to whole genera.</title>
        <authorList>
            <person name="Goeker M."/>
        </authorList>
    </citation>
    <scope>NUCLEOTIDE SEQUENCE [LARGE SCALE GENOMIC DNA]</scope>
    <source>
        <strain evidence="2 3">DSM 25731</strain>
    </source>
</reference>
<comment type="caution">
    <text evidence="2">The sequence shown here is derived from an EMBL/GenBank/DDBJ whole genome shotgun (WGS) entry which is preliminary data.</text>
</comment>
<accession>A0A2T6BV02</accession>
<evidence type="ECO:0000256" key="1">
    <source>
        <dbReference type="SAM" id="MobiDB-lite"/>
    </source>
</evidence>
<organism evidence="2 3">
    <name type="scientific">Kordia periserrulae</name>
    <dbReference type="NCBI Taxonomy" id="701523"/>
    <lineage>
        <taxon>Bacteria</taxon>
        <taxon>Pseudomonadati</taxon>
        <taxon>Bacteroidota</taxon>
        <taxon>Flavobacteriia</taxon>
        <taxon>Flavobacteriales</taxon>
        <taxon>Flavobacteriaceae</taxon>
        <taxon>Kordia</taxon>
    </lineage>
</organism>
<dbReference type="AlphaFoldDB" id="A0A2T6BV02"/>
<feature type="compositionally biased region" description="Low complexity" evidence="1">
    <location>
        <begin position="234"/>
        <end position="253"/>
    </location>
</feature>